<evidence type="ECO:0000313" key="1">
    <source>
        <dbReference type="EMBL" id="RIA88816.1"/>
    </source>
</evidence>
<dbReference type="OrthoDB" id="10398335at2759"/>
<dbReference type="EMBL" id="QKYT01000245">
    <property type="protein sequence ID" value="RIA88816.1"/>
    <property type="molecule type" value="Genomic_DNA"/>
</dbReference>
<evidence type="ECO:0000313" key="2">
    <source>
        <dbReference type="Proteomes" id="UP000265703"/>
    </source>
</evidence>
<name>A0A397SW06_9GLOM</name>
<dbReference type="Proteomes" id="UP000265703">
    <property type="component" value="Unassembled WGS sequence"/>
</dbReference>
<comment type="caution">
    <text evidence="1">The sequence shown here is derived from an EMBL/GenBank/DDBJ whole genome shotgun (WGS) entry which is preliminary data.</text>
</comment>
<accession>A0A397SW06</accession>
<sequence>MQHHYQYYRSSISYDNITNLSNILANLLNKYADYKIIYWCQQNHVIAKESTNILNPQDQDFQRFVDAVTDWNIVPNHPTEITLVSNFQDYQQFLPNELINFMKFILGLTYLLDNLEYPEDVYPFIGITYFVYNKLDQSSFLNPNIKALILQDIRNLWTKLIFKKTESHINLKDEWNVLIRETKHWVFPNPRRVNLTPVFNIITRNQSRTVVPLSVYIQGALYRVLFLLN</sequence>
<dbReference type="AlphaFoldDB" id="A0A397SW06"/>
<protein>
    <submittedName>
        <fullName evidence="1">Uncharacterized protein</fullName>
    </submittedName>
</protein>
<reference evidence="1 2" key="1">
    <citation type="submission" date="2018-06" db="EMBL/GenBank/DDBJ databases">
        <title>Comparative genomics reveals the genomic features of Rhizophagus irregularis, R. cerebriforme, R. diaphanum and Gigaspora rosea, and their symbiotic lifestyle signature.</title>
        <authorList>
            <person name="Morin E."/>
            <person name="San Clemente H."/>
            <person name="Chen E.C.H."/>
            <person name="De La Providencia I."/>
            <person name="Hainaut M."/>
            <person name="Kuo A."/>
            <person name="Kohler A."/>
            <person name="Murat C."/>
            <person name="Tang N."/>
            <person name="Roy S."/>
            <person name="Loubradou J."/>
            <person name="Henrissat B."/>
            <person name="Grigoriev I.V."/>
            <person name="Corradi N."/>
            <person name="Roux C."/>
            <person name="Martin F.M."/>
        </authorList>
    </citation>
    <scope>NUCLEOTIDE SEQUENCE [LARGE SCALE GENOMIC DNA]</scope>
    <source>
        <strain evidence="1 2">DAOM 227022</strain>
    </source>
</reference>
<organism evidence="1 2">
    <name type="scientific">Glomus cerebriforme</name>
    <dbReference type="NCBI Taxonomy" id="658196"/>
    <lineage>
        <taxon>Eukaryota</taxon>
        <taxon>Fungi</taxon>
        <taxon>Fungi incertae sedis</taxon>
        <taxon>Mucoromycota</taxon>
        <taxon>Glomeromycotina</taxon>
        <taxon>Glomeromycetes</taxon>
        <taxon>Glomerales</taxon>
        <taxon>Glomeraceae</taxon>
        <taxon>Glomus</taxon>
    </lineage>
</organism>
<keyword evidence="2" id="KW-1185">Reference proteome</keyword>
<proteinExistence type="predicted"/>
<gene>
    <name evidence="1" type="ORF">C1645_825747</name>
</gene>